<organism evidence="1 2">
    <name type="scientific">Serratia plymuthica</name>
    <dbReference type="NCBI Taxonomy" id="82996"/>
    <lineage>
        <taxon>Bacteria</taxon>
        <taxon>Pseudomonadati</taxon>
        <taxon>Pseudomonadota</taxon>
        <taxon>Gammaproteobacteria</taxon>
        <taxon>Enterobacterales</taxon>
        <taxon>Yersiniaceae</taxon>
        <taxon>Serratia</taxon>
    </lineage>
</organism>
<name>A0A318NRX1_SERPL</name>
<dbReference type="OrthoDB" id="6625590at2"/>
<proteinExistence type="predicted"/>
<dbReference type="RefSeq" id="WP_004953913.1">
    <property type="nucleotide sequence ID" value="NZ_PESE01000011.1"/>
</dbReference>
<evidence type="ECO:0000313" key="1">
    <source>
        <dbReference type="EMBL" id="PYD36591.1"/>
    </source>
</evidence>
<evidence type="ECO:0000313" key="2">
    <source>
        <dbReference type="Proteomes" id="UP000248196"/>
    </source>
</evidence>
<reference evidence="1 2" key="1">
    <citation type="submission" date="2017-11" db="EMBL/GenBank/DDBJ databases">
        <title>Genome sequence of the oocydin A producing rhizobacterium Serratia plymuthica 4Rx5.</title>
        <authorList>
            <person name="Matilla M.A."/>
            <person name="Udaondo Z."/>
            <person name="Salmond G.P.C."/>
        </authorList>
    </citation>
    <scope>NUCLEOTIDE SEQUENCE [LARGE SCALE GENOMIC DNA]</scope>
    <source>
        <strain evidence="1 2">4Rx5</strain>
    </source>
</reference>
<dbReference type="EMBL" id="PESE01000011">
    <property type="protein sequence ID" value="PYD36591.1"/>
    <property type="molecule type" value="Genomic_DNA"/>
</dbReference>
<protein>
    <submittedName>
        <fullName evidence="1">Type-F conjugative transfer system protein TraW</fullName>
    </submittedName>
</protein>
<accession>A0A318NRX1</accession>
<gene>
    <name evidence="1" type="primary">traW</name>
    <name evidence="1" type="ORF">CT690_23895</name>
</gene>
<dbReference type="NCBIfam" id="TIGR02743">
    <property type="entry name" value="TraW"/>
    <property type="match status" value="1"/>
</dbReference>
<dbReference type="AlphaFoldDB" id="A0A318NRX1"/>
<dbReference type="InterPro" id="IPR014114">
    <property type="entry name" value="TraW"/>
</dbReference>
<comment type="caution">
    <text evidence="1">The sequence shown here is derived from an EMBL/GenBank/DDBJ whole genome shotgun (WGS) entry which is preliminary data.</text>
</comment>
<dbReference type="Proteomes" id="UP000248196">
    <property type="component" value="Unassembled WGS sequence"/>
</dbReference>
<sequence>MKLAWVMGLIIGLTGPVYAANLGVKGALFPIAEQDMVDFIKQRLTAMEQSGELAQLQKETEERVKEHAVRPTPVDGLSPTQEAHTFYYDPTFVVGQTITDMAGNVIALKGQRVNPLHTITYDQTLYFIDGDDKQQMSWIGKAIKGQSNFKVILVNGNVKKTSDALDEPVYFDQHGSLTQKFGFKHVPARIAVEGDRMRIDEIKLGTKP</sequence>